<feature type="compositionally biased region" description="Polar residues" evidence="1">
    <location>
        <begin position="397"/>
        <end position="418"/>
    </location>
</feature>
<evidence type="ECO:0000256" key="2">
    <source>
        <dbReference type="SAM" id="SignalP"/>
    </source>
</evidence>
<evidence type="ECO:0000256" key="1">
    <source>
        <dbReference type="SAM" id="MobiDB-lite"/>
    </source>
</evidence>
<dbReference type="EMBL" id="JABELV010000171">
    <property type="protein sequence ID" value="KAG7528698.1"/>
    <property type="molecule type" value="Genomic_DNA"/>
</dbReference>
<organism evidence="3 4">
    <name type="scientific">Filobasidium floriforme</name>
    <dbReference type="NCBI Taxonomy" id="5210"/>
    <lineage>
        <taxon>Eukaryota</taxon>
        <taxon>Fungi</taxon>
        <taxon>Dikarya</taxon>
        <taxon>Basidiomycota</taxon>
        <taxon>Agaricomycotina</taxon>
        <taxon>Tremellomycetes</taxon>
        <taxon>Filobasidiales</taxon>
        <taxon>Filobasidiaceae</taxon>
        <taxon>Filobasidium</taxon>
    </lineage>
</organism>
<proteinExistence type="predicted"/>
<feature type="compositionally biased region" description="Polar residues" evidence="1">
    <location>
        <begin position="432"/>
        <end position="442"/>
    </location>
</feature>
<evidence type="ECO:0000313" key="4">
    <source>
        <dbReference type="Proteomes" id="UP000812966"/>
    </source>
</evidence>
<name>A0A8K0JI45_9TREE</name>
<dbReference type="AlphaFoldDB" id="A0A8K0JI45"/>
<sequence>MRLVPVLLALSITATGAISQSWNFVNYGVGGDQKIVSFTGSMVAPTLPRAGTYFLWPGLQPDDDSGVFQPVLDGRSGGWWFGMGWCCSNPSLAWGGGFGVDAGTVLSFNWTLPEDGANWLTTVGNGKTGELVNGEFPLGDKRFNQAILAIERYDVPWDFGPLEFRDLRITATGTYDGWCNENPWNYQDATVTTVSGVRSIIGDNLVTCVIDSFILARPAGSEVAAVQVASSSAEVSQDASVLLPSASDSVTQEASYETAVDELTATATATTSEYSSTASFDEPTATVITTQDQVGATEIEQTPTETVDAQATTETTSVGQTAADNTPVDQSTAEQPVADSTSVEQSNMDIPLQSATTETPAAELTVETTLAEQPTASPTDQPAPTETSMGEVEPSSDGITASDTWSATQIAATPQTTVPGPRKKPAHKHSKPNGQQQRQAAQNWWSWFFGWN</sequence>
<accession>A0A8K0JI45</accession>
<protein>
    <submittedName>
        <fullName evidence="3">Uncharacterized protein</fullName>
    </submittedName>
</protein>
<feature type="signal peptide" evidence="2">
    <location>
        <begin position="1"/>
        <end position="19"/>
    </location>
</feature>
<reference evidence="3" key="1">
    <citation type="submission" date="2020-04" db="EMBL/GenBank/DDBJ databases">
        <title>Analysis of mating type loci in Filobasidium floriforme.</title>
        <authorList>
            <person name="Nowrousian M."/>
        </authorList>
    </citation>
    <scope>NUCLEOTIDE SEQUENCE</scope>
    <source>
        <strain evidence="3">CBS 6242</strain>
    </source>
</reference>
<feature type="region of interest" description="Disordered" evidence="1">
    <location>
        <begin position="294"/>
        <end position="442"/>
    </location>
</feature>
<feature type="compositionally biased region" description="Basic residues" evidence="1">
    <location>
        <begin position="421"/>
        <end position="431"/>
    </location>
</feature>
<evidence type="ECO:0000313" key="3">
    <source>
        <dbReference type="EMBL" id="KAG7528698.1"/>
    </source>
</evidence>
<feature type="compositionally biased region" description="Polar residues" evidence="1">
    <location>
        <begin position="294"/>
        <end position="359"/>
    </location>
</feature>
<feature type="chain" id="PRO_5035474802" evidence="2">
    <location>
        <begin position="20"/>
        <end position="452"/>
    </location>
</feature>
<dbReference type="Proteomes" id="UP000812966">
    <property type="component" value="Unassembled WGS sequence"/>
</dbReference>
<keyword evidence="2" id="KW-0732">Signal</keyword>
<gene>
    <name evidence="3" type="ORF">FFLO_05993</name>
</gene>
<keyword evidence="4" id="KW-1185">Reference proteome</keyword>
<comment type="caution">
    <text evidence="3">The sequence shown here is derived from an EMBL/GenBank/DDBJ whole genome shotgun (WGS) entry which is preliminary data.</text>
</comment>
<feature type="compositionally biased region" description="Polar residues" evidence="1">
    <location>
        <begin position="366"/>
        <end position="388"/>
    </location>
</feature>